<accession>A0AAD1X8A5</accession>
<reference evidence="1" key="1">
    <citation type="submission" date="2023-07" db="EMBL/GenBank/DDBJ databases">
        <authorList>
            <consortium name="AG Swart"/>
            <person name="Singh M."/>
            <person name="Singh A."/>
            <person name="Seah K."/>
            <person name="Emmerich C."/>
        </authorList>
    </citation>
    <scope>NUCLEOTIDE SEQUENCE</scope>
    <source>
        <strain evidence="1">DP1</strain>
    </source>
</reference>
<sequence>MKFSIVKAYLQNKVDVDNEEGEMKVLGLKGGVKSKNHTRRCFSPTPGVKVNSLPFMEQCDYCQTSIQCDCKKATLMQYNIFKKCNKTILSLNKSKLNARQRLFSKIKRLNIRENLEFTSHKSPQPKPITFFGKDTMLKIPSPVRSPRNTGASKLSYSKYLSPRTGLVMRPRVAKISSNESQKNKRLQILDLLSIASKSGCFRQKFI</sequence>
<comment type="caution">
    <text evidence="1">The sequence shown here is derived from an EMBL/GenBank/DDBJ whole genome shotgun (WGS) entry which is preliminary data.</text>
</comment>
<evidence type="ECO:0000313" key="2">
    <source>
        <dbReference type="Proteomes" id="UP001295684"/>
    </source>
</evidence>
<gene>
    <name evidence="1" type="ORF">ECRASSUSDP1_LOCUS2737</name>
</gene>
<dbReference type="Proteomes" id="UP001295684">
    <property type="component" value="Unassembled WGS sequence"/>
</dbReference>
<organism evidence="1 2">
    <name type="scientific">Euplotes crassus</name>
    <dbReference type="NCBI Taxonomy" id="5936"/>
    <lineage>
        <taxon>Eukaryota</taxon>
        <taxon>Sar</taxon>
        <taxon>Alveolata</taxon>
        <taxon>Ciliophora</taxon>
        <taxon>Intramacronucleata</taxon>
        <taxon>Spirotrichea</taxon>
        <taxon>Hypotrichia</taxon>
        <taxon>Euplotida</taxon>
        <taxon>Euplotidae</taxon>
        <taxon>Moneuplotes</taxon>
    </lineage>
</organism>
<protein>
    <submittedName>
        <fullName evidence="1">Uncharacterized protein</fullName>
    </submittedName>
</protein>
<name>A0AAD1X8A5_EUPCR</name>
<keyword evidence="2" id="KW-1185">Reference proteome</keyword>
<dbReference type="EMBL" id="CAMPGE010002617">
    <property type="protein sequence ID" value="CAI2361426.1"/>
    <property type="molecule type" value="Genomic_DNA"/>
</dbReference>
<proteinExistence type="predicted"/>
<evidence type="ECO:0000313" key="1">
    <source>
        <dbReference type="EMBL" id="CAI2361426.1"/>
    </source>
</evidence>
<dbReference type="AlphaFoldDB" id="A0AAD1X8A5"/>